<dbReference type="AlphaFoldDB" id="A8H4D8"/>
<dbReference type="STRING" id="398579.Spea_2105"/>
<dbReference type="HOGENOM" id="CLU_086975_0_0_6"/>
<dbReference type="RefSeq" id="WP_012155341.1">
    <property type="nucleotide sequence ID" value="NC_009901.1"/>
</dbReference>
<evidence type="ECO:0000313" key="2">
    <source>
        <dbReference type="Proteomes" id="UP000002608"/>
    </source>
</evidence>
<dbReference type="EMBL" id="CP000851">
    <property type="protein sequence ID" value="ABV87425.1"/>
    <property type="molecule type" value="Genomic_DNA"/>
</dbReference>
<name>A8H4D8_SHEPA</name>
<accession>A8H4D8</accession>
<protein>
    <recommendedName>
        <fullName evidence="3">DUF2989 domain-containing protein</fullName>
    </recommendedName>
</protein>
<dbReference type="OrthoDB" id="5900133at2"/>
<dbReference type="InterPro" id="IPR021372">
    <property type="entry name" value="DUF2989"/>
</dbReference>
<sequence length="277" mass="31824">MFTSFFGITVFLGLFGCEQPTNTQAICNKNPELCADLHDDSWCRFERGDLIRNRFKLKSIQMPSGEQIYQQLLYLEDYNKCVELAAGVQHILHPERTNERARAFGLSSQTLAQLQETTRGSLDPHLAYYHWSRFNDNEAEAVLFAAEKANKINDIDLQAQLASYYLRIDPLKSKQLYAQVFQGSNQDNFQPDWLLALASLYRFEERGDIEYWLSKANIEITGAKFSSEQMLALIKGNKKLQLKLDHDAILLAEQLEAGKYQQSKLKILLDKDLTKSL</sequence>
<proteinExistence type="predicted"/>
<dbReference type="Pfam" id="PF11207">
    <property type="entry name" value="DUF2989"/>
    <property type="match status" value="1"/>
</dbReference>
<keyword evidence="2" id="KW-1185">Reference proteome</keyword>
<reference evidence="1 2" key="1">
    <citation type="submission" date="2007-10" db="EMBL/GenBank/DDBJ databases">
        <title>Complete sequence of Shewanella pealeana ATCC 700345.</title>
        <authorList>
            <consortium name="US DOE Joint Genome Institute"/>
            <person name="Copeland A."/>
            <person name="Lucas S."/>
            <person name="Lapidus A."/>
            <person name="Barry K."/>
            <person name="Glavina del Rio T."/>
            <person name="Dalin E."/>
            <person name="Tice H."/>
            <person name="Pitluck S."/>
            <person name="Chertkov O."/>
            <person name="Brettin T."/>
            <person name="Bruce D."/>
            <person name="Detter J.C."/>
            <person name="Han C."/>
            <person name="Schmutz J."/>
            <person name="Larimer F."/>
            <person name="Land M."/>
            <person name="Hauser L."/>
            <person name="Kyrpides N."/>
            <person name="Kim E."/>
            <person name="Zhao J.-S.Z."/>
            <person name="Manno D."/>
            <person name="Hawari J."/>
            <person name="Richardson P."/>
        </authorList>
    </citation>
    <scope>NUCLEOTIDE SEQUENCE [LARGE SCALE GENOMIC DNA]</scope>
    <source>
        <strain evidence="2">ATCC 700345 / ANG-SQ1</strain>
    </source>
</reference>
<dbReference type="Proteomes" id="UP000002608">
    <property type="component" value="Chromosome"/>
</dbReference>
<dbReference type="KEGG" id="spl:Spea_2105"/>
<evidence type="ECO:0008006" key="3">
    <source>
        <dbReference type="Google" id="ProtNLM"/>
    </source>
</evidence>
<organism evidence="1 2">
    <name type="scientific">Shewanella pealeana (strain ATCC 700345 / ANG-SQ1)</name>
    <dbReference type="NCBI Taxonomy" id="398579"/>
    <lineage>
        <taxon>Bacteria</taxon>
        <taxon>Pseudomonadati</taxon>
        <taxon>Pseudomonadota</taxon>
        <taxon>Gammaproteobacteria</taxon>
        <taxon>Alteromonadales</taxon>
        <taxon>Shewanellaceae</taxon>
        <taxon>Shewanella</taxon>
    </lineage>
</organism>
<evidence type="ECO:0000313" key="1">
    <source>
        <dbReference type="EMBL" id="ABV87425.1"/>
    </source>
</evidence>
<dbReference type="eggNOG" id="ENOG502Z7JD">
    <property type="taxonomic scope" value="Bacteria"/>
</dbReference>
<gene>
    <name evidence="1" type="ordered locus">Spea_2105</name>
</gene>